<gene>
    <name evidence="3" type="ORF">scyTo_0012793</name>
</gene>
<evidence type="ECO:0000313" key="4">
    <source>
        <dbReference type="Proteomes" id="UP000288216"/>
    </source>
</evidence>
<keyword evidence="4" id="KW-1185">Reference proteome</keyword>
<dbReference type="InterPro" id="IPR051375">
    <property type="entry name" value="Tuftelin_GRINL1A/MYZAP/CCD68"/>
</dbReference>
<evidence type="ECO:0008006" key="5">
    <source>
        <dbReference type="Google" id="ProtNLM"/>
    </source>
</evidence>
<name>A0A401NIP1_SCYTO</name>
<keyword evidence="1" id="KW-0175">Coiled coil</keyword>
<feature type="transmembrane region" description="Helical" evidence="2">
    <location>
        <begin position="24"/>
        <end position="44"/>
    </location>
</feature>
<keyword evidence="2" id="KW-1133">Transmembrane helix</keyword>
<sequence>MIAYCSLRDELFYLVNNQMANINLIRGCALIGLFHTVWSGITFLSEVKRKKSHLIARNYRLHLYCTTMYCTKPRMVESNSHEEGGRKLYYGSATAQIKEETEYIKKMRITLQKMRQQLFGNEDGVIDSQQTQEIKRPAMESSEVNESEPCVVDLCSKYRQTLDQIKAKDAQLRAIQWENKELLIKLEATQEAGTAAIRNASEKLFKHYQKQMDELRQQHEEEKRKLQTFAEEQGKNLERSVENYNNLELSLQQKQNRAMELEKLIERMEKEKKELVERKQSVEKKMEFEESTSMDVPDNRMRFQDHQLEVSTLQEKIFHLDAVVIQQHRNLYSVINTIENLKTDLTKQDQIILSLREQVGQLEAENKELKYKAEHYVNKQSKNASPVPCTSYESPRNKTPYQMLMKWKKST</sequence>
<dbReference type="Proteomes" id="UP000288216">
    <property type="component" value="Unassembled WGS sequence"/>
</dbReference>
<dbReference type="OMA" id="HECECLS"/>
<dbReference type="PANTHER" id="PTHR23171:SF3">
    <property type="entry name" value="COILED-COIL DOMAIN-CONTAINING PROTEIN 68"/>
    <property type="match status" value="1"/>
</dbReference>
<dbReference type="PANTHER" id="PTHR23171">
    <property type="entry name" value="GDOWN1"/>
    <property type="match status" value="1"/>
</dbReference>
<feature type="coiled-coil region" evidence="1">
    <location>
        <begin position="172"/>
        <end position="292"/>
    </location>
</feature>
<reference evidence="3 4" key="1">
    <citation type="journal article" date="2018" name="Nat. Ecol. Evol.">
        <title>Shark genomes provide insights into elasmobranch evolution and the origin of vertebrates.</title>
        <authorList>
            <person name="Hara Y"/>
            <person name="Yamaguchi K"/>
            <person name="Onimaru K"/>
            <person name="Kadota M"/>
            <person name="Koyanagi M"/>
            <person name="Keeley SD"/>
            <person name="Tatsumi K"/>
            <person name="Tanaka K"/>
            <person name="Motone F"/>
            <person name="Kageyama Y"/>
            <person name="Nozu R"/>
            <person name="Adachi N"/>
            <person name="Nishimura O"/>
            <person name="Nakagawa R"/>
            <person name="Tanegashima C"/>
            <person name="Kiyatake I"/>
            <person name="Matsumoto R"/>
            <person name="Murakumo K"/>
            <person name="Nishida K"/>
            <person name="Terakita A"/>
            <person name="Kuratani S"/>
            <person name="Sato K"/>
            <person name="Hyodo S Kuraku.S."/>
        </authorList>
    </citation>
    <scope>NUCLEOTIDE SEQUENCE [LARGE SCALE GENOMIC DNA]</scope>
</reference>
<proteinExistence type="predicted"/>
<protein>
    <recommendedName>
        <fullName evidence="5">Coiled-coil domain-containing protein 68</fullName>
    </recommendedName>
</protein>
<dbReference type="AlphaFoldDB" id="A0A401NIP1"/>
<comment type="caution">
    <text evidence="3">The sequence shown here is derived from an EMBL/GenBank/DDBJ whole genome shotgun (WGS) entry which is preliminary data.</text>
</comment>
<accession>A0A401NIP1</accession>
<dbReference type="GO" id="GO:0035556">
    <property type="term" value="P:intracellular signal transduction"/>
    <property type="evidence" value="ECO:0007669"/>
    <property type="project" value="TreeGrafter"/>
</dbReference>
<evidence type="ECO:0000256" key="1">
    <source>
        <dbReference type="SAM" id="Coils"/>
    </source>
</evidence>
<feature type="coiled-coil region" evidence="1">
    <location>
        <begin position="338"/>
        <end position="379"/>
    </location>
</feature>
<evidence type="ECO:0000313" key="3">
    <source>
        <dbReference type="EMBL" id="GCB60740.1"/>
    </source>
</evidence>
<evidence type="ECO:0000256" key="2">
    <source>
        <dbReference type="SAM" id="Phobius"/>
    </source>
</evidence>
<dbReference type="OrthoDB" id="9391002at2759"/>
<organism evidence="3 4">
    <name type="scientific">Scyliorhinus torazame</name>
    <name type="common">Cloudy catshark</name>
    <name type="synonym">Catulus torazame</name>
    <dbReference type="NCBI Taxonomy" id="75743"/>
    <lineage>
        <taxon>Eukaryota</taxon>
        <taxon>Metazoa</taxon>
        <taxon>Chordata</taxon>
        <taxon>Craniata</taxon>
        <taxon>Vertebrata</taxon>
        <taxon>Chondrichthyes</taxon>
        <taxon>Elasmobranchii</taxon>
        <taxon>Galeomorphii</taxon>
        <taxon>Galeoidea</taxon>
        <taxon>Carcharhiniformes</taxon>
        <taxon>Scyliorhinidae</taxon>
        <taxon>Scyliorhinus</taxon>
    </lineage>
</organism>
<dbReference type="EMBL" id="BFAA01006296">
    <property type="protein sequence ID" value="GCB60740.1"/>
    <property type="molecule type" value="Genomic_DNA"/>
</dbReference>
<keyword evidence="2" id="KW-0812">Transmembrane</keyword>
<dbReference type="STRING" id="75743.A0A401NIP1"/>
<keyword evidence="2" id="KW-0472">Membrane</keyword>